<sequence>MSEQRKPAPPSFLEPVQLTGASVILEPLSPAHVPELTQAVCDGELWKKWYTRIPSPAGMREDVESRLAQQAAGAVMPWAIRRRDTGALCGMTTYLNIRADHRRLEIGSTWLAASAQRTTINTEAKLLLLTRAFEELDCIAVEFRTHWHNHQSRAAIARLGAKQDGVLRNHDIWRDGTLRDTVVFSIINAEWPTVRLALTSRLDRS</sequence>
<dbReference type="SUPFAM" id="SSF55729">
    <property type="entry name" value="Acyl-CoA N-acyltransferases (Nat)"/>
    <property type="match status" value="1"/>
</dbReference>
<dbReference type="EC" id="2.3.1.-" evidence="2"/>
<dbReference type="Gene3D" id="3.40.630.30">
    <property type="match status" value="1"/>
</dbReference>
<dbReference type="Pfam" id="PF13302">
    <property type="entry name" value="Acetyltransf_3"/>
    <property type="match status" value="1"/>
</dbReference>
<dbReference type="EMBL" id="CP151657">
    <property type="protein sequence ID" value="WZP15063.1"/>
    <property type="molecule type" value="Genomic_DNA"/>
</dbReference>
<proteinExistence type="predicted"/>
<dbReference type="Proteomes" id="UP001448858">
    <property type="component" value="Chromosome"/>
</dbReference>
<feature type="domain" description="N-acetyltransferase" evidence="1">
    <location>
        <begin position="23"/>
        <end position="162"/>
    </location>
</feature>
<organism evidence="2 3">
    <name type="scientific">Arthrobacter citreus</name>
    <dbReference type="NCBI Taxonomy" id="1670"/>
    <lineage>
        <taxon>Bacteria</taxon>
        <taxon>Bacillati</taxon>
        <taxon>Actinomycetota</taxon>
        <taxon>Actinomycetes</taxon>
        <taxon>Micrococcales</taxon>
        <taxon>Micrococcaceae</taxon>
        <taxon>Arthrobacter</taxon>
    </lineage>
</organism>
<dbReference type="InterPro" id="IPR000182">
    <property type="entry name" value="GNAT_dom"/>
</dbReference>
<name>A0ABZ2ZV07_9MICC</name>
<dbReference type="GO" id="GO:0016746">
    <property type="term" value="F:acyltransferase activity"/>
    <property type="evidence" value="ECO:0007669"/>
    <property type="project" value="UniProtKB-KW"/>
</dbReference>
<dbReference type="PANTHER" id="PTHR43610:SF1">
    <property type="entry name" value="N-ACETYLTRANSFERASE DOMAIN-CONTAINING PROTEIN"/>
    <property type="match status" value="1"/>
</dbReference>
<evidence type="ECO:0000313" key="3">
    <source>
        <dbReference type="Proteomes" id="UP001448858"/>
    </source>
</evidence>
<dbReference type="PANTHER" id="PTHR43610">
    <property type="entry name" value="BLL6696 PROTEIN"/>
    <property type="match status" value="1"/>
</dbReference>
<dbReference type="RefSeq" id="WP_342022729.1">
    <property type="nucleotide sequence ID" value="NZ_CP151657.1"/>
</dbReference>
<evidence type="ECO:0000313" key="2">
    <source>
        <dbReference type="EMBL" id="WZP15063.1"/>
    </source>
</evidence>
<dbReference type="InterPro" id="IPR016181">
    <property type="entry name" value="Acyl_CoA_acyltransferase"/>
</dbReference>
<keyword evidence="3" id="KW-1185">Reference proteome</keyword>
<reference evidence="2 3" key="1">
    <citation type="submission" date="2024-04" db="EMBL/GenBank/DDBJ databases">
        <title>Arthrobacter sp. from Plains bison fecal sample.</title>
        <authorList>
            <person name="Ruzzini A."/>
        </authorList>
    </citation>
    <scope>NUCLEOTIDE SEQUENCE [LARGE SCALE GENOMIC DNA]</scope>
    <source>
        <strain evidence="2 3">EINP1</strain>
    </source>
</reference>
<gene>
    <name evidence="2" type="ORF">AAE021_12835</name>
</gene>
<keyword evidence="2" id="KW-0012">Acyltransferase</keyword>
<protein>
    <submittedName>
        <fullName evidence="2">GNAT family N-acetyltransferase</fullName>
        <ecNumber evidence="2">2.3.1.-</ecNumber>
    </submittedName>
</protein>
<evidence type="ECO:0000259" key="1">
    <source>
        <dbReference type="Pfam" id="PF13302"/>
    </source>
</evidence>
<accession>A0ABZ2ZV07</accession>
<keyword evidence="2" id="KW-0808">Transferase</keyword>